<gene>
    <name evidence="1" type="ORF">B9Z65_2722</name>
</gene>
<dbReference type="EMBL" id="NHZQ01000067">
    <property type="protein sequence ID" value="PSK55333.1"/>
    <property type="molecule type" value="Genomic_DNA"/>
</dbReference>
<keyword evidence="2" id="KW-1185">Reference proteome</keyword>
<dbReference type="Proteomes" id="UP000243723">
    <property type="component" value="Unassembled WGS sequence"/>
</dbReference>
<comment type="caution">
    <text evidence="1">The sequence shown here is derived from an EMBL/GenBank/DDBJ whole genome shotgun (WGS) entry which is preliminary data.</text>
</comment>
<sequence>MEKQASLDQPVAEAMACHNNSVIRENDVVKWMDTEEYKEAKQTMDTITVIVNARKADVTAASALLRQFEMECDERLMWEENATIYRRWKKAEDIVNEMRSLVDNGQKDVVEAERYHVYCLEALDRGEKAEFREHISNASRDLKKGSTTEGQ</sequence>
<evidence type="ECO:0000313" key="1">
    <source>
        <dbReference type="EMBL" id="PSK55333.1"/>
    </source>
</evidence>
<evidence type="ECO:0000313" key="2">
    <source>
        <dbReference type="Proteomes" id="UP000243723"/>
    </source>
</evidence>
<reference evidence="1 2" key="1">
    <citation type="submission" date="2017-05" db="EMBL/GenBank/DDBJ databases">
        <title>Draft genome sequence of Elsinoe australis.</title>
        <authorList>
            <person name="Cheng Q."/>
        </authorList>
    </citation>
    <scope>NUCLEOTIDE SEQUENCE [LARGE SCALE GENOMIC DNA]</scope>
    <source>
        <strain evidence="1 2">NL1</strain>
    </source>
</reference>
<name>A0A2P8A4E8_9PEZI</name>
<accession>A0A2P8A4E8</accession>
<organism evidence="1 2">
    <name type="scientific">Elsinoe australis</name>
    <dbReference type="NCBI Taxonomy" id="40998"/>
    <lineage>
        <taxon>Eukaryota</taxon>
        <taxon>Fungi</taxon>
        <taxon>Dikarya</taxon>
        <taxon>Ascomycota</taxon>
        <taxon>Pezizomycotina</taxon>
        <taxon>Dothideomycetes</taxon>
        <taxon>Dothideomycetidae</taxon>
        <taxon>Myriangiales</taxon>
        <taxon>Elsinoaceae</taxon>
        <taxon>Elsinoe</taxon>
    </lineage>
</organism>
<proteinExistence type="predicted"/>
<protein>
    <submittedName>
        <fullName evidence="1">Uncharacterized protein</fullName>
    </submittedName>
</protein>
<dbReference type="AlphaFoldDB" id="A0A2P8A4E8"/>